<dbReference type="OrthoDB" id="4492972at2759"/>
<feature type="compositionally biased region" description="Basic residues" evidence="1">
    <location>
        <begin position="283"/>
        <end position="292"/>
    </location>
</feature>
<keyword evidence="2" id="KW-0812">Transmembrane</keyword>
<accession>A0A395HR03</accession>
<feature type="compositionally biased region" description="Low complexity" evidence="1">
    <location>
        <begin position="123"/>
        <end position="136"/>
    </location>
</feature>
<evidence type="ECO:0000256" key="1">
    <source>
        <dbReference type="SAM" id="MobiDB-lite"/>
    </source>
</evidence>
<gene>
    <name evidence="3" type="ORF">BO97DRAFT_155456</name>
</gene>
<feature type="transmembrane region" description="Helical" evidence="2">
    <location>
        <begin position="36"/>
        <end position="58"/>
    </location>
</feature>
<proteinExistence type="predicted"/>
<sequence>MSVSISGLLTLLLLAIISIPLVITAWITISLSLLALIFRLLIVYLELCFAIIANFFVIRTATNISLLNLSASEPSTPAAITPKRLSVDHGATKPLPTVISQHHSHHLAHSLSRAQNKRPSYVTRTNSASTSTSSDQQGGGSPTRIQRESNGHGHPGAHHLPSPAPGLLSLISGDSGRDFEGLGGWRSPSSTARYAGHLSGTASPSPNGTIREDSNNNNNNDCGEDDTDGDDERAWLSINQRLELPSQPLTLRSNSSCTSELFDPSSSPIFWRQRRPSQEYPHAHRQRHHHRSATTSSLQASKPSTSSLSLSLSSRPDPGSTEPRSLRAALSPSSSIQQLPPTFTEPVPGDGAARTPMTVMNGHSSGASAASAVVDGPPGGGGGGGGYFNAKPVSRASSSASTTPNLEGGQSPRPPGKSMVHYTTGLRYRRRSISGPNSGIQFLRS</sequence>
<reference evidence="3 4" key="1">
    <citation type="submission" date="2018-02" db="EMBL/GenBank/DDBJ databases">
        <title>The genomes of Aspergillus section Nigri reveals drivers in fungal speciation.</title>
        <authorList>
            <consortium name="DOE Joint Genome Institute"/>
            <person name="Vesth T.C."/>
            <person name="Nybo J."/>
            <person name="Theobald S."/>
            <person name="Brandl J."/>
            <person name="Frisvad J.C."/>
            <person name="Nielsen K.F."/>
            <person name="Lyhne E.K."/>
            <person name="Kogle M.E."/>
            <person name="Kuo A."/>
            <person name="Riley R."/>
            <person name="Clum A."/>
            <person name="Nolan M."/>
            <person name="Lipzen A."/>
            <person name="Salamov A."/>
            <person name="Henrissat B."/>
            <person name="Wiebenga A."/>
            <person name="De vries R.P."/>
            <person name="Grigoriev I.V."/>
            <person name="Mortensen U.H."/>
            <person name="Andersen M.R."/>
            <person name="Baker S.E."/>
        </authorList>
    </citation>
    <scope>NUCLEOTIDE SEQUENCE [LARGE SCALE GENOMIC DNA]</scope>
    <source>
        <strain evidence="3 4">CBS 101889</strain>
    </source>
</reference>
<feature type="compositionally biased region" description="Polar residues" evidence="1">
    <location>
        <begin position="395"/>
        <end position="405"/>
    </location>
</feature>
<feature type="compositionally biased region" description="Polar residues" evidence="1">
    <location>
        <begin position="247"/>
        <end position="268"/>
    </location>
</feature>
<feature type="compositionally biased region" description="Low complexity" evidence="1">
    <location>
        <begin position="326"/>
        <end position="341"/>
    </location>
</feature>
<dbReference type="GeneID" id="37194481"/>
<keyword evidence="2" id="KW-1133">Transmembrane helix</keyword>
<protein>
    <submittedName>
        <fullName evidence="3">Uncharacterized protein</fullName>
    </submittedName>
</protein>
<organism evidence="3 4">
    <name type="scientific">Aspergillus homomorphus (strain CBS 101889)</name>
    <dbReference type="NCBI Taxonomy" id="1450537"/>
    <lineage>
        <taxon>Eukaryota</taxon>
        <taxon>Fungi</taxon>
        <taxon>Dikarya</taxon>
        <taxon>Ascomycota</taxon>
        <taxon>Pezizomycotina</taxon>
        <taxon>Eurotiomycetes</taxon>
        <taxon>Eurotiomycetidae</taxon>
        <taxon>Eurotiales</taxon>
        <taxon>Aspergillaceae</taxon>
        <taxon>Aspergillus</taxon>
        <taxon>Aspergillus subgen. Circumdati</taxon>
    </lineage>
</organism>
<evidence type="ECO:0000313" key="3">
    <source>
        <dbReference type="EMBL" id="RAL09853.1"/>
    </source>
</evidence>
<feature type="region of interest" description="Disordered" evidence="1">
    <location>
        <begin position="247"/>
        <end position="445"/>
    </location>
</feature>
<dbReference type="VEuPathDB" id="FungiDB:BO97DRAFT_155456"/>
<feature type="compositionally biased region" description="Polar residues" evidence="1">
    <location>
        <begin position="434"/>
        <end position="445"/>
    </location>
</feature>
<feature type="compositionally biased region" description="Acidic residues" evidence="1">
    <location>
        <begin position="222"/>
        <end position="231"/>
    </location>
</feature>
<dbReference type="Proteomes" id="UP000248961">
    <property type="component" value="Unassembled WGS sequence"/>
</dbReference>
<evidence type="ECO:0000313" key="4">
    <source>
        <dbReference type="Proteomes" id="UP000248961"/>
    </source>
</evidence>
<feature type="transmembrane region" description="Helical" evidence="2">
    <location>
        <begin position="6"/>
        <end position="29"/>
    </location>
</feature>
<feature type="region of interest" description="Disordered" evidence="1">
    <location>
        <begin position="108"/>
        <end position="173"/>
    </location>
</feature>
<dbReference type="EMBL" id="KZ824300">
    <property type="protein sequence ID" value="RAL09853.1"/>
    <property type="molecule type" value="Genomic_DNA"/>
</dbReference>
<keyword evidence="2" id="KW-0472">Membrane</keyword>
<feature type="compositionally biased region" description="Low complexity" evidence="1">
    <location>
        <begin position="293"/>
        <end position="314"/>
    </location>
</feature>
<name>A0A395HR03_ASPHC</name>
<evidence type="ECO:0000256" key="2">
    <source>
        <dbReference type="SAM" id="Phobius"/>
    </source>
</evidence>
<feature type="region of interest" description="Disordered" evidence="1">
    <location>
        <begin position="190"/>
        <end position="231"/>
    </location>
</feature>
<dbReference type="RefSeq" id="XP_025549007.1">
    <property type="nucleotide sequence ID" value="XM_025690192.1"/>
</dbReference>
<feature type="compositionally biased region" description="Gly residues" evidence="1">
    <location>
        <begin position="377"/>
        <end position="387"/>
    </location>
</feature>
<dbReference type="AlphaFoldDB" id="A0A395HR03"/>
<keyword evidence="4" id="KW-1185">Reference proteome</keyword>